<gene>
    <name evidence="2" type="ORF">NDU88_010797</name>
</gene>
<reference evidence="2" key="1">
    <citation type="journal article" date="2022" name="bioRxiv">
        <title>Sequencing and chromosome-scale assembly of the giantPleurodeles waltlgenome.</title>
        <authorList>
            <person name="Brown T."/>
            <person name="Elewa A."/>
            <person name="Iarovenko S."/>
            <person name="Subramanian E."/>
            <person name="Araus A.J."/>
            <person name="Petzold A."/>
            <person name="Susuki M."/>
            <person name="Suzuki K.-i.T."/>
            <person name="Hayashi T."/>
            <person name="Toyoda A."/>
            <person name="Oliveira C."/>
            <person name="Osipova E."/>
            <person name="Leigh N.D."/>
            <person name="Simon A."/>
            <person name="Yun M.H."/>
        </authorList>
    </citation>
    <scope>NUCLEOTIDE SEQUENCE</scope>
    <source>
        <strain evidence="2">20211129_DDA</strain>
        <tissue evidence="2">Liver</tissue>
    </source>
</reference>
<proteinExistence type="predicted"/>
<sequence>MCVESIGRLRRGTRGEAPSNPVEPLLTGFLELLPSSSHVGAPSLNNDPIQEGTGGKRLHLSSSTGPNADVFLHASPPPVIGPLRRPSVTSLGLQGLGPSSRWRGVGVESSTLPHPNYLVSLNPHPPPLNLLRALRCPLCHYTTVSASDTSTRPRPGSSLFVPVCTTGHSTAIAALGPSNRPRPGRLISFSVYTAAAGHHSLPVQPCRSDPVPILAGCRERPDLFHPAVG</sequence>
<keyword evidence="3" id="KW-1185">Reference proteome</keyword>
<comment type="caution">
    <text evidence="2">The sequence shown here is derived from an EMBL/GenBank/DDBJ whole genome shotgun (WGS) entry which is preliminary data.</text>
</comment>
<protein>
    <submittedName>
        <fullName evidence="2">Uncharacterized protein</fullName>
    </submittedName>
</protein>
<accession>A0AAV7PW98</accession>
<evidence type="ECO:0000313" key="2">
    <source>
        <dbReference type="EMBL" id="KAJ1132488.1"/>
    </source>
</evidence>
<name>A0AAV7PW98_PLEWA</name>
<dbReference type="AlphaFoldDB" id="A0AAV7PW98"/>
<evidence type="ECO:0000256" key="1">
    <source>
        <dbReference type="SAM" id="MobiDB-lite"/>
    </source>
</evidence>
<evidence type="ECO:0000313" key="3">
    <source>
        <dbReference type="Proteomes" id="UP001066276"/>
    </source>
</evidence>
<dbReference type="EMBL" id="JANPWB010000011">
    <property type="protein sequence ID" value="KAJ1132488.1"/>
    <property type="molecule type" value="Genomic_DNA"/>
</dbReference>
<dbReference type="Proteomes" id="UP001066276">
    <property type="component" value="Chromosome 7"/>
</dbReference>
<feature type="region of interest" description="Disordered" evidence="1">
    <location>
        <begin position="1"/>
        <end position="22"/>
    </location>
</feature>
<organism evidence="2 3">
    <name type="scientific">Pleurodeles waltl</name>
    <name type="common">Iberian ribbed newt</name>
    <dbReference type="NCBI Taxonomy" id="8319"/>
    <lineage>
        <taxon>Eukaryota</taxon>
        <taxon>Metazoa</taxon>
        <taxon>Chordata</taxon>
        <taxon>Craniata</taxon>
        <taxon>Vertebrata</taxon>
        <taxon>Euteleostomi</taxon>
        <taxon>Amphibia</taxon>
        <taxon>Batrachia</taxon>
        <taxon>Caudata</taxon>
        <taxon>Salamandroidea</taxon>
        <taxon>Salamandridae</taxon>
        <taxon>Pleurodelinae</taxon>
        <taxon>Pleurodeles</taxon>
    </lineage>
</organism>